<organism evidence="1 2">
    <name type="scientific">Tetranychus urticae</name>
    <name type="common">Two-spotted spider mite</name>
    <dbReference type="NCBI Taxonomy" id="32264"/>
    <lineage>
        <taxon>Eukaryota</taxon>
        <taxon>Metazoa</taxon>
        <taxon>Ecdysozoa</taxon>
        <taxon>Arthropoda</taxon>
        <taxon>Chelicerata</taxon>
        <taxon>Arachnida</taxon>
        <taxon>Acari</taxon>
        <taxon>Acariformes</taxon>
        <taxon>Trombidiformes</taxon>
        <taxon>Prostigmata</taxon>
        <taxon>Eleutherengona</taxon>
        <taxon>Raphignathae</taxon>
        <taxon>Tetranychoidea</taxon>
        <taxon>Tetranychidae</taxon>
        <taxon>Tetranychus</taxon>
    </lineage>
</organism>
<reference evidence="1" key="2">
    <citation type="submission" date="2015-06" db="UniProtKB">
        <authorList>
            <consortium name="EnsemblMetazoa"/>
        </authorList>
    </citation>
    <scope>IDENTIFICATION</scope>
</reference>
<dbReference type="Proteomes" id="UP000015104">
    <property type="component" value="Unassembled WGS sequence"/>
</dbReference>
<protein>
    <submittedName>
        <fullName evidence="1">Uncharacterized protein</fullName>
    </submittedName>
</protein>
<dbReference type="EnsemblMetazoa" id="tetur09g04230.1">
    <property type="protein sequence ID" value="tetur09g04230.1"/>
    <property type="gene ID" value="tetur09g04230"/>
</dbReference>
<dbReference type="AlphaFoldDB" id="T1KDU5"/>
<proteinExistence type="predicted"/>
<name>T1KDU5_TETUR</name>
<evidence type="ECO:0000313" key="1">
    <source>
        <dbReference type="EnsemblMetazoa" id="tetur09g04230.1"/>
    </source>
</evidence>
<dbReference type="EMBL" id="CAEY01002026">
    <property type="status" value="NOT_ANNOTATED_CDS"/>
    <property type="molecule type" value="Genomic_DNA"/>
</dbReference>
<dbReference type="HOGENOM" id="CLU_2725446_0_0_1"/>
<reference evidence="2" key="1">
    <citation type="submission" date="2011-08" db="EMBL/GenBank/DDBJ databases">
        <authorList>
            <person name="Rombauts S."/>
        </authorList>
    </citation>
    <scope>NUCLEOTIDE SEQUENCE</scope>
    <source>
        <strain evidence="2">London</strain>
    </source>
</reference>
<keyword evidence="2" id="KW-1185">Reference proteome</keyword>
<sequence>MIVNQVNHQLKEARAGLSMKLVFCYHYGAKTWFKDSSPIQKGPAKCGKKSLKESENMVMKGLQTKLGSKYSI</sequence>
<evidence type="ECO:0000313" key="2">
    <source>
        <dbReference type="Proteomes" id="UP000015104"/>
    </source>
</evidence>
<accession>T1KDU5</accession>